<evidence type="ECO:0000259" key="11">
    <source>
        <dbReference type="PROSITE" id="PS51547"/>
    </source>
</evidence>
<dbReference type="PIRSF" id="PIRSF000587">
    <property type="entry name" value="PI3K_Vps34"/>
    <property type="match status" value="1"/>
</dbReference>
<dbReference type="PANTHER" id="PTHR10048">
    <property type="entry name" value="PHOSPHATIDYLINOSITOL KINASE"/>
    <property type="match status" value="1"/>
</dbReference>
<dbReference type="EC" id="2.7.1.137" evidence="1"/>
<dbReference type="InterPro" id="IPR016024">
    <property type="entry name" value="ARM-type_fold"/>
</dbReference>
<dbReference type="EMBL" id="JALJOQ010000003">
    <property type="protein sequence ID" value="KAK9813719.1"/>
    <property type="molecule type" value="Genomic_DNA"/>
</dbReference>
<dbReference type="Gene3D" id="2.60.40.150">
    <property type="entry name" value="C2 domain"/>
    <property type="match status" value="1"/>
</dbReference>
<dbReference type="Gene3D" id="1.25.40.70">
    <property type="entry name" value="Phosphatidylinositol 3-kinase, accessory domain (PIK)"/>
    <property type="match status" value="1"/>
</dbReference>
<dbReference type="GO" id="GO:0005768">
    <property type="term" value="C:endosome"/>
    <property type="evidence" value="ECO:0007669"/>
    <property type="project" value="TreeGrafter"/>
</dbReference>
<dbReference type="PROSITE" id="PS51545">
    <property type="entry name" value="PIK_HELICAL"/>
    <property type="match status" value="1"/>
</dbReference>
<dbReference type="SUPFAM" id="SSF48371">
    <property type="entry name" value="ARM repeat"/>
    <property type="match status" value="1"/>
</dbReference>
<dbReference type="GO" id="GO:0000407">
    <property type="term" value="C:phagophore assembly site"/>
    <property type="evidence" value="ECO:0007669"/>
    <property type="project" value="TreeGrafter"/>
</dbReference>
<dbReference type="Pfam" id="PF00792">
    <property type="entry name" value="PI3K_C2"/>
    <property type="match status" value="1"/>
</dbReference>
<dbReference type="GO" id="GO:0005524">
    <property type="term" value="F:ATP binding"/>
    <property type="evidence" value="ECO:0007669"/>
    <property type="project" value="UniProtKB-UniRule"/>
</dbReference>
<dbReference type="PROSITE" id="PS00916">
    <property type="entry name" value="PI3_4_KINASE_2"/>
    <property type="match status" value="1"/>
</dbReference>
<dbReference type="GO" id="GO:0000045">
    <property type="term" value="P:autophagosome assembly"/>
    <property type="evidence" value="ECO:0007669"/>
    <property type="project" value="TreeGrafter"/>
</dbReference>
<feature type="domain" description="PI3K/PI4K catalytic" evidence="9">
    <location>
        <begin position="581"/>
        <end position="875"/>
    </location>
</feature>
<dbReference type="SMART" id="SM00142">
    <property type="entry name" value="PI3K_C2"/>
    <property type="match status" value="1"/>
</dbReference>
<dbReference type="CDD" id="cd00896">
    <property type="entry name" value="PI3Kc_III"/>
    <property type="match status" value="1"/>
</dbReference>
<evidence type="ECO:0000256" key="3">
    <source>
        <dbReference type="ARBA" id="ARBA00022741"/>
    </source>
</evidence>
<dbReference type="InterPro" id="IPR057756">
    <property type="entry name" value="PI3-kinase_type3/VPS34_cat"/>
</dbReference>
<dbReference type="PROSITE" id="PS50290">
    <property type="entry name" value="PI3_4_KINASE_3"/>
    <property type="match status" value="1"/>
</dbReference>
<keyword evidence="4 6" id="KW-0418">Kinase</keyword>
<organism evidence="12 13">
    <name type="scientific">Symbiochloris irregularis</name>
    <dbReference type="NCBI Taxonomy" id="706552"/>
    <lineage>
        <taxon>Eukaryota</taxon>
        <taxon>Viridiplantae</taxon>
        <taxon>Chlorophyta</taxon>
        <taxon>core chlorophytes</taxon>
        <taxon>Trebouxiophyceae</taxon>
        <taxon>Trebouxiales</taxon>
        <taxon>Trebouxiaceae</taxon>
        <taxon>Symbiochloris</taxon>
    </lineage>
</organism>
<dbReference type="Proteomes" id="UP001465755">
    <property type="component" value="Unassembled WGS sequence"/>
</dbReference>
<comment type="similarity">
    <text evidence="6 7">Belongs to the PI3/PI4-kinase family.</text>
</comment>
<dbReference type="Pfam" id="PF00454">
    <property type="entry name" value="PI3_PI4_kinase"/>
    <property type="match status" value="1"/>
</dbReference>
<gene>
    <name evidence="12" type="ORF">WJX73_005251</name>
</gene>
<dbReference type="InterPro" id="IPR000403">
    <property type="entry name" value="PI3/4_kinase_cat_dom"/>
</dbReference>
<dbReference type="PROSITE" id="PS51547">
    <property type="entry name" value="C2_PI3K"/>
    <property type="match status" value="1"/>
</dbReference>
<dbReference type="GO" id="GO:0034272">
    <property type="term" value="C:phosphatidylinositol 3-kinase complex, class III, type II"/>
    <property type="evidence" value="ECO:0007669"/>
    <property type="project" value="TreeGrafter"/>
</dbReference>
<dbReference type="Gene3D" id="3.30.1010.10">
    <property type="entry name" value="Phosphatidylinositol 3-kinase Catalytic Subunit, Chain A, domain 4"/>
    <property type="match status" value="1"/>
</dbReference>
<evidence type="ECO:0000256" key="1">
    <source>
        <dbReference type="ARBA" id="ARBA00012073"/>
    </source>
</evidence>
<feature type="domain" description="C2 PI3K-type" evidence="11">
    <location>
        <begin position="69"/>
        <end position="232"/>
    </location>
</feature>
<evidence type="ECO:0000256" key="6">
    <source>
        <dbReference type="PIRNR" id="PIRNR000587"/>
    </source>
</evidence>
<protein>
    <recommendedName>
        <fullName evidence="1">phosphatidylinositol 3-kinase</fullName>
        <ecNumber evidence="1">2.7.1.137</ecNumber>
    </recommendedName>
</protein>
<evidence type="ECO:0000256" key="4">
    <source>
        <dbReference type="ARBA" id="ARBA00022777"/>
    </source>
</evidence>
<dbReference type="GO" id="GO:0034271">
    <property type="term" value="C:phosphatidylinositol 3-kinase complex, class III, type I"/>
    <property type="evidence" value="ECO:0007669"/>
    <property type="project" value="TreeGrafter"/>
</dbReference>
<dbReference type="AlphaFoldDB" id="A0AAW1Q0T7"/>
<dbReference type="InterPro" id="IPR011009">
    <property type="entry name" value="Kinase-like_dom_sf"/>
</dbReference>
<accession>A0AAW1Q0T7</accession>
<evidence type="ECO:0000259" key="9">
    <source>
        <dbReference type="PROSITE" id="PS50290"/>
    </source>
</evidence>
<dbReference type="InterPro" id="IPR036940">
    <property type="entry name" value="PI3/4_kinase_cat_sf"/>
</dbReference>
<dbReference type="FunFam" id="1.10.1070.11:FF:000014">
    <property type="entry name" value="Phosphatidylinositol 3-kinase, root isoform"/>
    <property type="match status" value="1"/>
</dbReference>
<dbReference type="SUPFAM" id="SSF56112">
    <property type="entry name" value="Protein kinase-like (PK-like)"/>
    <property type="match status" value="1"/>
</dbReference>
<dbReference type="SMART" id="SM00146">
    <property type="entry name" value="PI3Kc"/>
    <property type="match status" value="1"/>
</dbReference>
<dbReference type="Pfam" id="PF00613">
    <property type="entry name" value="PI3Ka"/>
    <property type="match status" value="1"/>
</dbReference>
<reference evidence="12 13" key="1">
    <citation type="journal article" date="2024" name="Nat. Commun.">
        <title>Phylogenomics reveals the evolutionary origins of lichenization in chlorophyte algae.</title>
        <authorList>
            <person name="Puginier C."/>
            <person name="Libourel C."/>
            <person name="Otte J."/>
            <person name="Skaloud P."/>
            <person name="Haon M."/>
            <person name="Grisel S."/>
            <person name="Petersen M."/>
            <person name="Berrin J.G."/>
            <person name="Delaux P.M."/>
            <person name="Dal Grande F."/>
            <person name="Keller J."/>
        </authorList>
    </citation>
    <scope>NUCLEOTIDE SEQUENCE [LARGE SCALE GENOMIC DNA]</scope>
    <source>
        <strain evidence="12 13">SAG 2036</strain>
    </source>
</reference>
<dbReference type="CDD" id="cd00870">
    <property type="entry name" value="PI3Ka_III"/>
    <property type="match status" value="1"/>
</dbReference>
<name>A0AAW1Q0T7_9CHLO</name>
<feature type="region of interest" description="Disordered" evidence="8">
    <location>
        <begin position="603"/>
        <end position="628"/>
    </location>
</feature>
<proteinExistence type="inferred from homology"/>
<evidence type="ECO:0000256" key="8">
    <source>
        <dbReference type="SAM" id="MobiDB-lite"/>
    </source>
</evidence>
<dbReference type="InterPro" id="IPR018936">
    <property type="entry name" value="PI3/4_kinase_CS"/>
</dbReference>
<dbReference type="InterPro" id="IPR001263">
    <property type="entry name" value="PI3K_accessory_dom"/>
</dbReference>
<dbReference type="FunFam" id="3.30.1010.10:FF:000002">
    <property type="entry name" value="Phosphatidylinositol 3-kinase catalytic subunit type 3"/>
    <property type="match status" value="1"/>
</dbReference>
<evidence type="ECO:0000256" key="7">
    <source>
        <dbReference type="PROSITE-ProRule" id="PRU00880"/>
    </source>
</evidence>
<dbReference type="GO" id="GO:0048015">
    <property type="term" value="P:phosphatidylinositol-mediated signaling"/>
    <property type="evidence" value="ECO:0007669"/>
    <property type="project" value="TreeGrafter"/>
</dbReference>
<dbReference type="InterPro" id="IPR035892">
    <property type="entry name" value="C2_domain_sf"/>
</dbReference>
<evidence type="ECO:0000256" key="5">
    <source>
        <dbReference type="ARBA" id="ARBA00022840"/>
    </source>
</evidence>
<evidence type="ECO:0000313" key="13">
    <source>
        <dbReference type="Proteomes" id="UP001465755"/>
    </source>
</evidence>
<evidence type="ECO:0000313" key="12">
    <source>
        <dbReference type="EMBL" id="KAK9813719.1"/>
    </source>
</evidence>
<keyword evidence="3 6" id="KW-0547">Nucleotide-binding</keyword>
<dbReference type="SUPFAM" id="SSF49562">
    <property type="entry name" value="C2 domain (Calcium/lipid-binding domain, CaLB)"/>
    <property type="match status" value="1"/>
</dbReference>
<dbReference type="PANTHER" id="PTHR10048:SF7">
    <property type="entry name" value="PHOSPHATIDYLINOSITOL 3-KINASE CATALYTIC SUBUNIT TYPE 3"/>
    <property type="match status" value="1"/>
</dbReference>
<dbReference type="GO" id="GO:0006897">
    <property type="term" value="P:endocytosis"/>
    <property type="evidence" value="ECO:0007669"/>
    <property type="project" value="TreeGrafter"/>
</dbReference>
<keyword evidence="5 6" id="KW-0067">ATP-binding</keyword>
<dbReference type="InterPro" id="IPR008290">
    <property type="entry name" value="PI3K_Vps34"/>
</dbReference>
<keyword evidence="13" id="KW-1185">Reference proteome</keyword>
<keyword evidence="2 6" id="KW-0808">Transferase</keyword>
<dbReference type="Gene3D" id="1.10.1070.11">
    <property type="entry name" value="Phosphatidylinositol 3-/4-kinase, catalytic domain"/>
    <property type="match status" value="1"/>
</dbReference>
<dbReference type="InterPro" id="IPR002420">
    <property type="entry name" value="PI3K-type_C2_dom"/>
</dbReference>
<dbReference type="SMART" id="SM00145">
    <property type="entry name" value="PI3Ka"/>
    <property type="match status" value="1"/>
</dbReference>
<dbReference type="InterPro" id="IPR042236">
    <property type="entry name" value="PI3K_accessory_sf"/>
</dbReference>
<comment type="caution">
    <text evidence="12">The sequence shown here is derived from an EMBL/GenBank/DDBJ whole genome shotgun (WGS) entry which is preliminary data.</text>
</comment>
<dbReference type="GO" id="GO:0016303">
    <property type="term" value="F:1-phosphatidylinositol-3-kinase activity"/>
    <property type="evidence" value="ECO:0007669"/>
    <property type="project" value="UniProtKB-EC"/>
</dbReference>
<evidence type="ECO:0000256" key="2">
    <source>
        <dbReference type="ARBA" id="ARBA00022679"/>
    </source>
</evidence>
<evidence type="ECO:0000259" key="10">
    <source>
        <dbReference type="PROSITE" id="PS51545"/>
    </source>
</evidence>
<dbReference type="InterPro" id="IPR015433">
    <property type="entry name" value="PI3/4_kinase"/>
</dbReference>
<dbReference type="GO" id="GO:0005777">
    <property type="term" value="C:peroxisome"/>
    <property type="evidence" value="ECO:0007669"/>
    <property type="project" value="TreeGrafter"/>
</dbReference>
<sequence length="890" mass="98951">MRGLRRNFAYFAQVADLRASVYISTSSLSEKKRAKLVNRARALGPINEYLMPAAGPNPAAFAFQLSCDLNAEVQVKVLQLHCAADSDSLGSATTTATPDNSSLYVEAELWAYARCLGLTQCTPYSPLGQAGCAWEDTLTFPTKWRDLPADAQLALTVWEVTVGLCGRHCRAGATFRLFSRKGRIKVARHTLQLHAGQPADPGWPSQTPAKLPLVQRGELGRLEHLQRLYERGEVSQIPWLDPLTLDHIENLRSSDKGEGPNMRMRLDIELPSFPNAVLYHAAAAAPATGALSEPLAEAHIKAPWIALQDSEMGRENPAEHKAQKMARSVTRGLVDRALKPDTEEKRFINEILHYPPNRSLTGEERALVWRFRWSLVGEPAALTRVLQCVDWSDALEARQAGELMTTWAPIAAAQALELLSPAFPQPEVRGHAVSVLQRTDDEELLCYLLQLVQALRYEAADDSPLASLLVARARTNSSLAIQLHWYLFVDWEDPVFGLRAAYVHRRLQAEADEAMEDISKQMGMVAQLRHISKGLKEMGRNAARKTDRLREMMSSTGPCSELGNLKCPLPLDPSVHVLGVMPQECSVFKSALAPLRITLHTADTGEQTQPPEMELAGEEASPHSSMTGPGKDRYVMIYKLGDDLRQDQLVLQLFSLMDRLLKREHLDLRLTPYRVLPTNVDDGLMECILPSTALAKVLEEHRSIHRYLAQFHPDPSSPFGVKAEVLDTFVRSCAGYCVMTYILGVGDRHLDNLLLTPDGRLFHIDFGFILGTDPKPFPPPVKLCGEMVDAMGGADSPAYRRFCSLACEAYNILRKSASLLLSLAHLMAGSSIPDIHAAPETALLKLQEKLRLDLDDESAAEWMQQLLNESATALMPQIMETTHRWAQYWR</sequence>
<feature type="domain" description="PIK helical" evidence="10">
    <location>
        <begin position="334"/>
        <end position="510"/>
    </location>
</feature>